<organism evidence="7">
    <name type="scientific">Thermocrinis ruber</name>
    <dbReference type="NCBI Taxonomy" id="75906"/>
    <lineage>
        <taxon>Bacteria</taxon>
        <taxon>Pseudomonadati</taxon>
        <taxon>Aquificota</taxon>
        <taxon>Aquificia</taxon>
        <taxon>Aquificales</taxon>
        <taxon>Aquificaceae</taxon>
        <taxon>Thermocrinis</taxon>
    </lineage>
</organism>
<dbReference type="InterPro" id="IPR036388">
    <property type="entry name" value="WH-like_DNA-bd_sf"/>
</dbReference>
<dbReference type="InterPro" id="IPR014284">
    <property type="entry name" value="RNA_pol_sigma-70_dom"/>
</dbReference>
<dbReference type="InterPro" id="IPR007627">
    <property type="entry name" value="RNA_pol_sigma70_r2"/>
</dbReference>
<keyword evidence="3" id="KW-0238">DNA-binding</keyword>
<sequence>MLGVRDIHRMAMEISLGFPEWVREEVYSAAVEGILRAIRRFDPSYGVKLSTYAYEYGKGYAYKEWKRWRRENLSLDYEYEDEDGERVRFEERLKADENVEERVSLEVLLEEVAQTEEERKIIRLLAEGYTFTEIAKKLGRSRTYIWQKIKNIKRRLEKEKLSATA</sequence>
<dbReference type="AlphaFoldDB" id="A0A7C5X1N7"/>
<evidence type="ECO:0000256" key="2">
    <source>
        <dbReference type="ARBA" id="ARBA00023082"/>
    </source>
</evidence>
<dbReference type="InterPro" id="IPR013325">
    <property type="entry name" value="RNA_pol_sigma_r2"/>
</dbReference>
<dbReference type="PANTHER" id="PTHR30385">
    <property type="entry name" value="SIGMA FACTOR F FLAGELLAR"/>
    <property type="match status" value="1"/>
</dbReference>
<accession>A0A7C5X1N7</accession>
<evidence type="ECO:0000256" key="3">
    <source>
        <dbReference type="ARBA" id="ARBA00023125"/>
    </source>
</evidence>
<dbReference type="Pfam" id="PF13384">
    <property type="entry name" value="HTH_23"/>
    <property type="match status" value="1"/>
</dbReference>
<gene>
    <name evidence="7" type="ORF">ENN04_07385</name>
</gene>
<dbReference type="SUPFAM" id="SSF88659">
    <property type="entry name" value="Sigma3 and sigma4 domains of RNA polymerase sigma factors"/>
    <property type="match status" value="1"/>
</dbReference>
<dbReference type="EMBL" id="DSAC01000095">
    <property type="protein sequence ID" value="HHO74435.1"/>
    <property type="molecule type" value="Genomic_DNA"/>
</dbReference>
<keyword evidence="2" id="KW-0731">Sigma factor</keyword>
<name>A0A7C5X1N7_9AQUI</name>
<dbReference type="GO" id="GO:0006352">
    <property type="term" value="P:DNA-templated transcription initiation"/>
    <property type="evidence" value="ECO:0007669"/>
    <property type="project" value="InterPro"/>
</dbReference>
<evidence type="ECO:0000259" key="6">
    <source>
        <dbReference type="Pfam" id="PF04542"/>
    </source>
</evidence>
<dbReference type="NCBIfam" id="TIGR02937">
    <property type="entry name" value="sigma70-ECF"/>
    <property type="match status" value="1"/>
</dbReference>
<keyword evidence="1" id="KW-0805">Transcription regulation</keyword>
<keyword evidence="4" id="KW-0804">Transcription</keyword>
<dbReference type="SUPFAM" id="SSF88946">
    <property type="entry name" value="Sigma2 domain of RNA polymerase sigma factors"/>
    <property type="match status" value="1"/>
</dbReference>
<feature type="coiled-coil region" evidence="5">
    <location>
        <begin position="98"/>
        <end position="125"/>
    </location>
</feature>
<comment type="caution">
    <text evidence="7">The sequence shown here is derived from an EMBL/GenBank/DDBJ whole genome shotgun (WGS) entry which is preliminary data.</text>
</comment>
<dbReference type="Gene3D" id="1.10.10.10">
    <property type="entry name" value="Winged helix-like DNA-binding domain superfamily/Winged helix DNA-binding domain"/>
    <property type="match status" value="1"/>
</dbReference>
<dbReference type="InterPro" id="IPR013324">
    <property type="entry name" value="RNA_pol_sigma_r3/r4-like"/>
</dbReference>
<dbReference type="Pfam" id="PF04542">
    <property type="entry name" value="Sigma70_r2"/>
    <property type="match status" value="1"/>
</dbReference>
<reference evidence="7" key="1">
    <citation type="journal article" date="2020" name="mSystems">
        <title>Genome- and Community-Level Interaction Insights into Carbon Utilization and Element Cycling Functions of Hydrothermarchaeota in Hydrothermal Sediment.</title>
        <authorList>
            <person name="Zhou Z."/>
            <person name="Liu Y."/>
            <person name="Xu W."/>
            <person name="Pan J."/>
            <person name="Luo Z.H."/>
            <person name="Li M."/>
        </authorList>
    </citation>
    <scope>NUCLEOTIDE SEQUENCE [LARGE SCALE GENOMIC DNA]</scope>
    <source>
        <strain evidence="7">SpSt-114</strain>
    </source>
</reference>
<evidence type="ECO:0000256" key="4">
    <source>
        <dbReference type="ARBA" id="ARBA00023163"/>
    </source>
</evidence>
<dbReference type="GO" id="GO:0003677">
    <property type="term" value="F:DNA binding"/>
    <property type="evidence" value="ECO:0007669"/>
    <property type="project" value="UniProtKB-KW"/>
</dbReference>
<protein>
    <submittedName>
        <fullName evidence="7">Sigma-70 family RNA polymerase sigma factor</fullName>
    </submittedName>
</protein>
<feature type="domain" description="RNA polymerase sigma-70 region 2" evidence="6">
    <location>
        <begin position="22"/>
        <end position="70"/>
    </location>
</feature>
<evidence type="ECO:0000256" key="5">
    <source>
        <dbReference type="SAM" id="Coils"/>
    </source>
</evidence>
<evidence type="ECO:0000256" key="1">
    <source>
        <dbReference type="ARBA" id="ARBA00023015"/>
    </source>
</evidence>
<dbReference type="GO" id="GO:0016987">
    <property type="term" value="F:sigma factor activity"/>
    <property type="evidence" value="ECO:0007669"/>
    <property type="project" value="UniProtKB-KW"/>
</dbReference>
<keyword evidence="5" id="KW-0175">Coiled coil</keyword>
<proteinExistence type="predicted"/>
<evidence type="ECO:0000313" key="7">
    <source>
        <dbReference type="EMBL" id="HHO74435.1"/>
    </source>
</evidence>
<dbReference type="Gene3D" id="1.10.1740.10">
    <property type="match status" value="1"/>
</dbReference>